<keyword evidence="3" id="KW-1185">Reference proteome</keyword>
<dbReference type="GO" id="GO:0046677">
    <property type="term" value="P:response to antibiotic"/>
    <property type="evidence" value="ECO:0007669"/>
    <property type="project" value="InterPro"/>
</dbReference>
<dbReference type="PANTHER" id="PTHR31299:SF0">
    <property type="entry name" value="ESTERASE, PUTATIVE (AFU_ORTHOLOGUE AFUA_1G05850)-RELATED"/>
    <property type="match status" value="1"/>
</dbReference>
<dbReference type="SUPFAM" id="SSF159501">
    <property type="entry name" value="EreA/ChaN-like"/>
    <property type="match status" value="1"/>
</dbReference>
<dbReference type="RefSeq" id="WP_170116115.1">
    <property type="nucleotide sequence ID" value="NZ_QJJX01000009.1"/>
</dbReference>
<proteinExistence type="predicted"/>
<dbReference type="PANTHER" id="PTHR31299">
    <property type="entry name" value="ESTERASE, PUTATIVE (AFU_ORTHOLOGUE AFUA_1G05850)-RELATED"/>
    <property type="match status" value="1"/>
</dbReference>
<dbReference type="Pfam" id="PF05139">
    <property type="entry name" value="Erythro_esteras"/>
    <property type="match status" value="1"/>
</dbReference>
<sequence length="571" mass="65321">MRFIFLFYLLFSSLFAKASDQSKLFGYSWWPHYQHPYFRLQLDTLNNQPVLGLDIIAPLKGVWGTLLPTYQLRGETNDITVRVKYKSKDVQHFYVTLNSLTNGARVARRDTIMLPASPNWAEATSQLHLKHADLLSVTLEATGKKDTLGTIQLADFGLYADGKKLSDDVPDAAVAPLFQRSDLLNWTFGNYENLPCMNSPILAVGETVHGTKTMNAVAMDIMKERILKHQCRLVLLELPMDAAFYINMYVRNDPRFKYSYISNYIDNSLLSEPTKAFIEWLKQYNATHDNSVSLLGFDTNLEWVQSQINLFNFFYTLNDGKKSPEMKKICEAVLYDMDPFSKRDVAALIDSSDVVKNCLQKDELMLVRKGVRLMQWFAKHRMRFGQRDTLMAQFVQFAIDSVFPKETVVTMYAHTGHLNYSQTIEPAHLNYYSAGHYLKEKYGENYRCIDIVTYQGATIVSDKYGAYAGSKLAAVPQRSIEYQLGQLGVDSVYLPMSKLQSSEALQMRMAGNGSIKVQFIYGYPQARVDGVLFVRNVDPVIKSERIIKEWQEGTKRMFKAYQEALGKMKAM</sequence>
<evidence type="ECO:0000313" key="3">
    <source>
        <dbReference type="Proteomes" id="UP000248314"/>
    </source>
</evidence>
<dbReference type="Gene3D" id="3.40.1660.10">
    <property type="entry name" value="EreA-like (biosynthetic domain)"/>
    <property type="match status" value="1"/>
</dbReference>
<protein>
    <submittedName>
        <fullName evidence="2">Erythromycin esterase-like protein</fullName>
    </submittedName>
</protein>
<feature type="chain" id="PRO_5016397570" evidence="1">
    <location>
        <begin position="19"/>
        <end position="571"/>
    </location>
</feature>
<evidence type="ECO:0000256" key="1">
    <source>
        <dbReference type="SAM" id="SignalP"/>
    </source>
</evidence>
<reference evidence="2 3" key="1">
    <citation type="submission" date="2018-05" db="EMBL/GenBank/DDBJ databases">
        <title>Genomic Encyclopedia of Type Strains, Phase I: the one thousand microbial genomes (KMG-I) project.</title>
        <authorList>
            <person name="Kyrpides N."/>
        </authorList>
    </citation>
    <scope>NUCLEOTIDE SEQUENCE [LARGE SCALE GENOMIC DNA]</scope>
    <source>
        <strain evidence="2 3">DSM 15611</strain>
    </source>
</reference>
<name>A0A318HWR4_9BACT</name>
<dbReference type="AlphaFoldDB" id="A0A318HWR4"/>
<dbReference type="Gene3D" id="3.30.1870.10">
    <property type="entry name" value="EreA-like, domain 2"/>
    <property type="match status" value="1"/>
</dbReference>
<feature type="signal peptide" evidence="1">
    <location>
        <begin position="1"/>
        <end position="18"/>
    </location>
</feature>
<dbReference type="CDD" id="cd14728">
    <property type="entry name" value="Ere-like"/>
    <property type="match status" value="1"/>
</dbReference>
<dbReference type="InterPro" id="IPR052036">
    <property type="entry name" value="Hydrolase/PRTase-associated"/>
</dbReference>
<accession>A0A318HWR4</accession>
<organism evidence="2 3">
    <name type="scientific">Hoylesella shahii DSM 15611 = JCM 12083</name>
    <dbReference type="NCBI Taxonomy" id="1122991"/>
    <lineage>
        <taxon>Bacteria</taxon>
        <taxon>Pseudomonadati</taxon>
        <taxon>Bacteroidota</taxon>
        <taxon>Bacteroidia</taxon>
        <taxon>Bacteroidales</taxon>
        <taxon>Prevotellaceae</taxon>
        <taxon>Hoylesella</taxon>
    </lineage>
</organism>
<dbReference type="InterPro" id="IPR007815">
    <property type="entry name" value="Emycin_Estase"/>
</dbReference>
<evidence type="ECO:0000313" key="2">
    <source>
        <dbReference type="EMBL" id="PXX22772.1"/>
    </source>
</evidence>
<dbReference type="Proteomes" id="UP000248314">
    <property type="component" value="Unassembled WGS sequence"/>
</dbReference>
<gene>
    <name evidence="2" type="ORF">EJ73_01045</name>
</gene>
<comment type="caution">
    <text evidence="2">The sequence shown here is derived from an EMBL/GenBank/DDBJ whole genome shotgun (WGS) entry which is preliminary data.</text>
</comment>
<dbReference type="EMBL" id="QJJX01000009">
    <property type="protein sequence ID" value="PXX22772.1"/>
    <property type="molecule type" value="Genomic_DNA"/>
</dbReference>
<keyword evidence="1" id="KW-0732">Signal</keyword>